<evidence type="ECO:0000256" key="1">
    <source>
        <dbReference type="SAM" id="Coils"/>
    </source>
</evidence>
<dbReference type="STRING" id="703135.A0A2A9NI03"/>
<dbReference type="Gene3D" id="1.10.287.1490">
    <property type="match status" value="1"/>
</dbReference>
<evidence type="ECO:0000313" key="3">
    <source>
        <dbReference type="EMBL" id="PFH48964.1"/>
    </source>
</evidence>
<feature type="region of interest" description="Disordered" evidence="2">
    <location>
        <begin position="254"/>
        <end position="305"/>
    </location>
</feature>
<reference evidence="3 4" key="1">
    <citation type="submission" date="2014-02" db="EMBL/GenBank/DDBJ databases">
        <title>Transposable element dynamics among asymbiotic and ectomycorrhizal Amanita fungi.</title>
        <authorList>
            <consortium name="DOE Joint Genome Institute"/>
            <person name="Hess J."/>
            <person name="Skrede I."/>
            <person name="Wolfe B."/>
            <person name="LaButti K."/>
            <person name="Ohm R.A."/>
            <person name="Grigoriev I.V."/>
            <person name="Pringle A."/>
        </authorList>
    </citation>
    <scope>NUCLEOTIDE SEQUENCE [LARGE SCALE GENOMIC DNA]</scope>
    <source>
        <strain evidence="3 4">SKay4041</strain>
    </source>
</reference>
<dbReference type="GO" id="GO:0005794">
    <property type="term" value="C:Golgi apparatus"/>
    <property type="evidence" value="ECO:0007669"/>
    <property type="project" value="InterPro"/>
</dbReference>
<dbReference type="AlphaFoldDB" id="A0A2A9NI03"/>
<feature type="coiled-coil region" evidence="1">
    <location>
        <begin position="418"/>
        <end position="506"/>
    </location>
</feature>
<feature type="region of interest" description="Disordered" evidence="2">
    <location>
        <begin position="140"/>
        <end position="187"/>
    </location>
</feature>
<dbReference type="EMBL" id="KZ302044">
    <property type="protein sequence ID" value="PFH48964.1"/>
    <property type="molecule type" value="Genomic_DNA"/>
</dbReference>
<feature type="compositionally biased region" description="Basic residues" evidence="2">
    <location>
        <begin position="154"/>
        <end position="169"/>
    </location>
</feature>
<gene>
    <name evidence="3" type="ORF">AMATHDRAFT_148685</name>
</gene>
<organism evidence="3 4">
    <name type="scientific">Amanita thiersii Skay4041</name>
    <dbReference type="NCBI Taxonomy" id="703135"/>
    <lineage>
        <taxon>Eukaryota</taxon>
        <taxon>Fungi</taxon>
        <taxon>Dikarya</taxon>
        <taxon>Basidiomycota</taxon>
        <taxon>Agaricomycotina</taxon>
        <taxon>Agaricomycetes</taxon>
        <taxon>Agaricomycetidae</taxon>
        <taxon>Agaricales</taxon>
        <taxon>Pluteineae</taxon>
        <taxon>Amanitaceae</taxon>
        <taxon>Amanita</taxon>
    </lineage>
</organism>
<protein>
    <submittedName>
        <fullName evidence="3">Uncharacterized protein</fullName>
    </submittedName>
</protein>
<accession>A0A2A9NI03</accession>
<dbReference type="PANTHER" id="PTHR18887">
    <property type="entry name" value="GOLGI-ASSOCIATED PROTEIN GCP360-RELATED"/>
    <property type="match status" value="1"/>
</dbReference>
<dbReference type="SUPFAM" id="SSF57997">
    <property type="entry name" value="Tropomyosin"/>
    <property type="match status" value="1"/>
</dbReference>
<keyword evidence="1" id="KW-0175">Coiled coil</keyword>
<feature type="coiled-coil region" evidence="1">
    <location>
        <begin position="609"/>
        <end position="710"/>
    </location>
</feature>
<dbReference type="PANTHER" id="PTHR18887:SF5">
    <property type="entry name" value="GOLGIN SUBFAMILY B MEMBER 1-LIKE"/>
    <property type="match status" value="1"/>
</dbReference>
<dbReference type="Proteomes" id="UP000242287">
    <property type="component" value="Unassembled WGS sequence"/>
</dbReference>
<dbReference type="InterPro" id="IPR026202">
    <property type="entry name" value="GOLGB1"/>
</dbReference>
<evidence type="ECO:0000313" key="4">
    <source>
        <dbReference type="Proteomes" id="UP000242287"/>
    </source>
</evidence>
<sequence length="808" mass="90058">MVVSKSAKTAKYTYAERVLGAFSRARHGYKRHGVHMATLRAQVRKNAEAKRDKLGPNWSHWVTKAVHKLEDEGILAAESSGNVVMTPNGKKAVADARRSLALPANATPSSTDEELIWKYVAHQNVARGAKRPRRSAAYSALEESDAEEDMQSPSKRRLSRHRGRSKRARSSIGGASLSPGKKSLSQMTKAELKAALTSLQEQHENILMRGTSPLTDTEDREEQERLKAELNKRDVEIERIRRELDAVQIQSAPVGTHRPFNDDGLFSTPAMNDKQPTPAPSSPGGDADDEAGLFESSTAGDESTCMEYSGQTVYAFRWGPQALATPSSSPTRTPVAIRTHDIHLHKEQATAEALQGRFSQLEQSTIDRDARILSLEKAIESLRNELSASVSLVVQKDTELNDVRASKVALDSTFAARVNELERLNQMREVAIETLEAERDRCAENLAATEQELQKAREEMSLQKENTLTERLEESRTKNESIMEQLRTHLDRNTELEDMLRESREATEELRGHVATLERACAERDSVAAELKVTCLCAQERENELRERTTSLERIHQNLRQDLASASPYYEFLKQAITQHSATISSLKTDHDRVVSELGQVIESTKSDVAAHAELASKLSAELEQLKQSLAQAESIADNIQEQIAVKEGNLDSLRSQLVDAQVSVTETKQSLAVAEERHSAEREKYEQAVAELEQSLTATRREIDVSTKRLGSSESAQGELRLQLEARTKEVKEIRLSLDAETDRQFALESDLAAAITKARDAEARTVELQTSKEADERAIKALKESFVRLRDTQMRAFAELGDEVRS</sequence>
<proteinExistence type="predicted"/>
<dbReference type="OrthoDB" id="3271002at2759"/>
<evidence type="ECO:0000256" key="2">
    <source>
        <dbReference type="SAM" id="MobiDB-lite"/>
    </source>
</evidence>
<feature type="coiled-coil region" evidence="1">
    <location>
        <begin position="189"/>
        <end position="250"/>
    </location>
</feature>
<name>A0A2A9NI03_9AGAR</name>
<keyword evidence="4" id="KW-1185">Reference proteome</keyword>